<proteinExistence type="predicted"/>
<evidence type="ECO:0000313" key="2">
    <source>
        <dbReference type="EMBL" id="EWT05365.1"/>
    </source>
</evidence>
<evidence type="ECO:0000256" key="1">
    <source>
        <dbReference type="SAM" id="MobiDB-lite"/>
    </source>
</evidence>
<protein>
    <submittedName>
        <fullName evidence="2">Uncharacterized protein</fullName>
    </submittedName>
</protein>
<accession>W9GH02</accession>
<dbReference type="OrthoDB" id="4863112at2"/>
<dbReference type="AlphaFoldDB" id="W9GH02"/>
<feature type="region of interest" description="Disordered" evidence="1">
    <location>
        <begin position="130"/>
        <end position="150"/>
    </location>
</feature>
<keyword evidence="3" id="KW-1185">Reference proteome</keyword>
<name>W9GH02_9MICO</name>
<sequence length="150" mass="16814">MTAAPTQPRLLTEWVIAHTGLTSDDLTELDILAAFDVLVSRCEEARRHGAADPLRSITPREAGGNSRQTTRAMLAQLGYSRAQLRVIHRIMGGSTSGWPGLLRVFVEDRPLTKPQRAYLRRQVRTYIRSGPSVDERHARSSRLADRDRIA</sequence>
<organism evidence="2 3">
    <name type="scientific">Intrasporangium chromatireducens Q5-1</name>
    <dbReference type="NCBI Taxonomy" id="584657"/>
    <lineage>
        <taxon>Bacteria</taxon>
        <taxon>Bacillati</taxon>
        <taxon>Actinomycetota</taxon>
        <taxon>Actinomycetes</taxon>
        <taxon>Micrococcales</taxon>
        <taxon>Intrasporangiaceae</taxon>
        <taxon>Intrasporangium</taxon>
    </lineage>
</organism>
<gene>
    <name evidence="2" type="ORF">N864_05070</name>
</gene>
<dbReference type="EMBL" id="AWQS01000119">
    <property type="protein sequence ID" value="EWT05365.1"/>
    <property type="molecule type" value="Genomic_DNA"/>
</dbReference>
<comment type="caution">
    <text evidence="2">The sequence shown here is derived from an EMBL/GenBank/DDBJ whole genome shotgun (WGS) entry which is preliminary data.</text>
</comment>
<dbReference type="Proteomes" id="UP000019494">
    <property type="component" value="Unassembled WGS sequence"/>
</dbReference>
<evidence type="ECO:0000313" key="3">
    <source>
        <dbReference type="Proteomes" id="UP000019494"/>
    </source>
</evidence>
<feature type="compositionally biased region" description="Basic and acidic residues" evidence="1">
    <location>
        <begin position="133"/>
        <end position="150"/>
    </location>
</feature>
<reference evidence="3" key="1">
    <citation type="submission" date="2013-08" db="EMBL/GenBank/DDBJ databases">
        <title>Intrasporangium oryzae NRRL B-24470.</title>
        <authorList>
            <person name="Liu H."/>
            <person name="Wang G."/>
        </authorList>
    </citation>
    <scope>NUCLEOTIDE SEQUENCE [LARGE SCALE GENOMIC DNA]</scope>
    <source>
        <strain evidence="3">Q5-1</strain>
    </source>
</reference>